<comment type="catalytic activity">
    <reaction evidence="2">
        <text>2 GTP = 3',3'-c-di-GMP + 2 diphosphate</text>
        <dbReference type="Rhea" id="RHEA:24898"/>
        <dbReference type="ChEBI" id="CHEBI:33019"/>
        <dbReference type="ChEBI" id="CHEBI:37565"/>
        <dbReference type="ChEBI" id="CHEBI:58805"/>
        <dbReference type="EC" id="2.7.7.65"/>
    </reaction>
</comment>
<protein>
    <recommendedName>
        <fullName evidence="1">diguanylate cyclase</fullName>
        <ecNumber evidence="1">2.7.7.65</ecNumber>
    </recommendedName>
</protein>
<evidence type="ECO:0000256" key="1">
    <source>
        <dbReference type="ARBA" id="ARBA00012528"/>
    </source>
</evidence>
<name>A0A1I6W217_9RHOB</name>
<dbReference type="RefSeq" id="WP_092429634.1">
    <property type="nucleotide sequence ID" value="NZ_FNCL01000015.1"/>
</dbReference>
<dbReference type="InterPro" id="IPR011006">
    <property type="entry name" value="CheY-like_superfamily"/>
</dbReference>
<dbReference type="NCBIfam" id="TIGR00254">
    <property type="entry name" value="GGDEF"/>
    <property type="match status" value="1"/>
</dbReference>
<evidence type="ECO:0000256" key="2">
    <source>
        <dbReference type="ARBA" id="ARBA00034247"/>
    </source>
</evidence>
<dbReference type="EMBL" id="FOZW01000014">
    <property type="protein sequence ID" value="SFT20032.1"/>
    <property type="molecule type" value="Genomic_DNA"/>
</dbReference>
<dbReference type="InterPro" id="IPR000160">
    <property type="entry name" value="GGDEF_dom"/>
</dbReference>
<evidence type="ECO:0000313" key="7">
    <source>
        <dbReference type="Proteomes" id="UP000199392"/>
    </source>
</evidence>
<proteinExistence type="predicted"/>
<dbReference type="SMART" id="SM00267">
    <property type="entry name" value="GGDEF"/>
    <property type="match status" value="1"/>
</dbReference>
<dbReference type="STRING" id="311180.SAMN04488050_11457"/>
<sequence length="475" mass="51698">MAGRILIVGGSASQCDQLRTKLASAFYQVATVASGAEALRSIDDLHPDLVLSATMLPDMCSSGFCTRLRSLPGHADTPLVLLCEKDQPERRLALLAVGADDVIARPVEDILLLARLRNLIHRSRAQDELQLRNDTQRALGLSELPRNFDRPARISLVPLDPEADVALMATRLRINLGAQVRILAPGHLLKQGVTPAEAIVLIDNPAAPEAGLAFLSQLRTARARRRAALVYVTEPERAEYAARALDLGADELLHRGPDALELALRLPRLINRRRRAEQHHAALRNGLRAAIIDPLTGLYNRRYAMPELARLAQQAAELEQPLALLIADLDHFKKVNDHWGHSIGDRVLATTARALSDALRPRDLVARVGGEEFLIALPGSDAEAALATARQLRERIAGLTLPLIGPGGGSQAGIALTISIGIAFTEPGSNPVETVLRRADGALYAAKQAGRNQVRLAEPERQPQPWLNIRELRRI</sequence>
<dbReference type="Gene3D" id="3.40.50.2300">
    <property type="match status" value="1"/>
</dbReference>
<dbReference type="AlphaFoldDB" id="A0A1I6W217"/>
<dbReference type="SMART" id="SM00448">
    <property type="entry name" value="REC"/>
    <property type="match status" value="1"/>
</dbReference>
<dbReference type="PANTHER" id="PTHR45138">
    <property type="entry name" value="REGULATORY COMPONENTS OF SENSORY TRANSDUCTION SYSTEM"/>
    <property type="match status" value="1"/>
</dbReference>
<dbReference type="Gene3D" id="3.30.70.270">
    <property type="match status" value="1"/>
</dbReference>
<dbReference type="PROSITE" id="PS50887">
    <property type="entry name" value="GGDEF"/>
    <property type="match status" value="1"/>
</dbReference>
<dbReference type="InterPro" id="IPR043128">
    <property type="entry name" value="Rev_trsase/Diguanyl_cyclase"/>
</dbReference>
<dbReference type="SUPFAM" id="SSF55073">
    <property type="entry name" value="Nucleotide cyclase"/>
    <property type="match status" value="1"/>
</dbReference>
<dbReference type="CDD" id="cd01949">
    <property type="entry name" value="GGDEF"/>
    <property type="match status" value="1"/>
</dbReference>
<evidence type="ECO:0000256" key="3">
    <source>
        <dbReference type="PROSITE-ProRule" id="PRU00169"/>
    </source>
</evidence>
<keyword evidence="7" id="KW-1185">Reference proteome</keyword>
<dbReference type="Proteomes" id="UP000199392">
    <property type="component" value="Unassembled WGS sequence"/>
</dbReference>
<dbReference type="Pfam" id="PF00990">
    <property type="entry name" value="GGDEF"/>
    <property type="match status" value="1"/>
</dbReference>
<dbReference type="Pfam" id="PF00072">
    <property type="entry name" value="Response_reg"/>
    <property type="match status" value="1"/>
</dbReference>
<organism evidence="6 7">
    <name type="scientific">Alloyangia pacifica</name>
    <dbReference type="NCBI Taxonomy" id="311180"/>
    <lineage>
        <taxon>Bacteria</taxon>
        <taxon>Pseudomonadati</taxon>
        <taxon>Pseudomonadota</taxon>
        <taxon>Alphaproteobacteria</taxon>
        <taxon>Rhodobacterales</taxon>
        <taxon>Roseobacteraceae</taxon>
        <taxon>Alloyangia</taxon>
    </lineage>
</organism>
<dbReference type="EC" id="2.7.7.65" evidence="1"/>
<dbReference type="OrthoDB" id="9812260at2"/>
<dbReference type="GO" id="GO:0043709">
    <property type="term" value="P:cell adhesion involved in single-species biofilm formation"/>
    <property type="evidence" value="ECO:0007669"/>
    <property type="project" value="TreeGrafter"/>
</dbReference>
<gene>
    <name evidence="6" type="ORF">SAMN04488050_11457</name>
</gene>
<dbReference type="InterPro" id="IPR001789">
    <property type="entry name" value="Sig_transdc_resp-reg_receiver"/>
</dbReference>
<dbReference type="InterPro" id="IPR029787">
    <property type="entry name" value="Nucleotide_cyclase"/>
</dbReference>
<accession>A0A1I6W217</accession>
<dbReference type="PROSITE" id="PS50110">
    <property type="entry name" value="RESPONSE_REGULATORY"/>
    <property type="match status" value="1"/>
</dbReference>
<evidence type="ECO:0000259" key="4">
    <source>
        <dbReference type="PROSITE" id="PS50110"/>
    </source>
</evidence>
<evidence type="ECO:0000259" key="5">
    <source>
        <dbReference type="PROSITE" id="PS50887"/>
    </source>
</evidence>
<feature type="domain" description="GGDEF" evidence="5">
    <location>
        <begin position="320"/>
        <end position="459"/>
    </location>
</feature>
<dbReference type="SUPFAM" id="SSF52172">
    <property type="entry name" value="CheY-like"/>
    <property type="match status" value="2"/>
</dbReference>
<comment type="caution">
    <text evidence="3">Lacks conserved residue(s) required for the propagation of feature annotation.</text>
</comment>
<dbReference type="GO" id="GO:0052621">
    <property type="term" value="F:diguanylate cyclase activity"/>
    <property type="evidence" value="ECO:0007669"/>
    <property type="project" value="UniProtKB-EC"/>
</dbReference>
<dbReference type="GO" id="GO:0005886">
    <property type="term" value="C:plasma membrane"/>
    <property type="evidence" value="ECO:0007669"/>
    <property type="project" value="TreeGrafter"/>
</dbReference>
<dbReference type="FunFam" id="3.30.70.270:FF:000001">
    <property type="entry name" value="Diguanylate cyclase domain protein"/>
    <property type="match status" value="1"/>
</dbReference>
<dbReference type="PANTHER" id="PTHR45138:SF9">
    <property type="entry name" value="DIGUANYLATE CYCLASE DGCM-RELATED"/>
    <property type="match status" value="1"/>
</dbReference>
<dbReference type="GO" id="GO:0000160">
    <property type="term" value="P:phosphorelay signal transduction system"/>
    <property type="evidence" value="ECO:0007669"/>
    <property type="project" value="InterPro"/>
</dbReference>
<feature type="domain" description="Response regulatory" evidence="4">
    <location>
        <begin position="4"/>
        <end position="120"/>
    </location>
</feature>
<reference evidence="7" key="1">
    <citation type="submission" date="2016-10" db="EMBL/GenBank/DDBJ databases">
        <authorList>
            <person name="Varghese N."/>
            <person name="Submissions S."/>
        </authorList>
    </citation>
    <scope>NUCLEOTIDE SEQUENCE [LARGE SCALE GENOMIC DNA]</scope>
    <source>
        <strain evidence="7">DSM 26894</strain>
    </source>
</reference>
<evidence type="ECO:0000313" key="6">
    <source>
        <dbReference type="EMBL" id="SFT20032.1"/>
    </source>
</evidence>
<dbReference type="InterPro" id="IPR050469">
    <property type="entry name" value="Diguanylate_Cyclase"/>
</dbReference>
<dbReference type="GO" id="GO:1902201">
    <property type="term" value="P:negative regulation of bacterial-type flagellum-dependent cell motility"/>
    <property type="evidence" value="ECO:0007669"/>
    <property type="project" value="TreeGrafter"/>
</dbReference>